<proteinExistence type="predicted"/>
<dbReference type="EMBL" id="JACYFG010000041">
    <property type="protein sequence ID" value="MBD5781422.1"/>
    <property type="molecule type" value="Genomic_DNA"/>
</dbReference>
<dbReference type="Gene3D" id="3.30.565.10">
    <property type="entry name" value="Histidine kinase-like ATPase, C-terminal domain"/>
    <property type="match status" value="1"/>
</dbReference>
<dbReference type="Pfam" id="PF02518">
    <property type="entry name" value="HATPase_c"/>
    <property type="match status" value="1"/>
</dbReference>
<dbReference type="PRINTS" id="PR00344">
    <property type="entry name" value="BCTRLSENSOR"/>
</dbReference>
<reference evidence="5" key="1">
    <citation type="submission" date="2020-09" db="EMBL/GenBank/DDBJ databases">
        <title>Pelagicoccus enzymogenes sp. nov. with an EPS production, isolated from marine sediment.</title>
        <authorList>
            <person name="Feng X."/>
        </authorList>
    </citation>
    <scope>NUCLEOTIDE SEQUENCE</scope>
    <source>
        <strain evidence="5">NFK12</strain>
    </source>
</reference>
<dbReference type="SUPFAM" id="SSF55874">
    <property type="entry name" value="ATPase domain of HSP90 chaperone/DNA topoisomerase II/histidine kinase"/>
    <property type="match status" value="1"/>
</dbReference>
<keyword evidence="5" id="KW-0418">Kinase</keyword>
<dbReference type="RefSeq" id="WP_191618525.1">
    <property type="nucleotide sequence ID" value="NZ_JACYFG010000041.1"/>
</dbReference>
<comment type="caution">
    <text evidence="5">The sequence shown here is derived from an EMBL/GenBank/DDBJ whole genome shotgun (WGS) entry which is preliminary data.</text>
</comment>
<dbReference type="GO" id="GO:0004673">
    <property type="term" value="F:protein histidine kinase activity"/>
    <property type="evidence" value="ECO:0007669"/>
    <property type="project" value="UniProtKB-EC"/>
</dbReference>
<keyword evidence="5" id="KW-0808">Transferase</keyword>
<feature type="region of interest" description="Disordered" evidence="3">
    <location>
        <begin position="381"/>
        <end position="403"/>
    </location>
</feature>
<dbReference type="PANTHER" id="PTHR43065">
    <property type="entry name" value="SENSOR HISTIDINE KINASE"/>
    <property type="match status" value="1"/>
</dbReference>
<dbReference type="EC" id="2.7.13.3" evidence="2"/>
<name>A0A927IGP9_9BACT</name>
<evidence type="ECO:0000313" key="5">
    <source>
        <dbReference type="EMBL" id="MBD5781422.1"/>
    </source>
</evidence>
<dbReference type="InterPro" id="IPR005467">
    <property type="entry name" value="His_kinase_dom"/>
</dbReference>
<evidence type="ECO:0000256" key="1">
    <source>
        <dbReference type="ARBA" id="ARBA00000085"/>
    </source>
</evidence>
<comment type="catalytic activity">
    <reaction evidence="1">
        <text>ATP + protein L-histidine = ADP + protein N-phospho-L-histidine.</text>
        <dbReference type="EC" id="2.7.13.3"/>
    </reaction>
</comment>
<dbReference type="InterPro" id="IPR003594">
    <property type="entry name" value="HATPase_dom"/>
</dbReference>
<evidence type="ECO:0000313" key="6">
    <source>
        <dbReference type="Proteomes" id="UP000622317"/>
    </source>
</evidence>
<sequence length="527" mass="57040">MNNQPICSHVPANDLNAAIRELAGNVTDEAKLASLGPGISYLLELPGRAPRYFSQTESAFPPAFYKLLDAITSWDELVVETQREAYQTAVALDRFEAEARYRIQVNRRGETLPVVDYRSVVRDENGQAVAIAGRLVDDSFRTVAFDALARRSWKEIATSMTRRYLHDFNNTIAGIYSLSELYAEPGSDPQSTAEAMGHIRDCSIRAQDLTKKIRHLTTLEAGQNGYFDLGTLVEEQKEYMEALLPKGAAITVELAPGQHPIQLDANQFRQVILHLTGNTADACGEDAQVKIAVSSTTLEGRACGVIEFSDNGSGFKPEDLERATTAFYSTKGSENHPGLGLSIAEKFATELGGSITLGNNPDKGAQVRIVLPLLERETKEPAVPAADAAPAAPKKAPVAKATAPRSTPPKILIYTWEDITRHPLLIAMQNAGWDTRVHLEPGLLLLDLLQDGPQLDGVLVFKSALDEKADPLVSELGHARNCDKVALIALGESVDALSVSTKRICGLVAAGSSKPSALLNKLAAYFN</sequence>
<accession>A0A927IGP9</accession>
<gene>
    <name evidence="5" type="ORF">IEN85_18115</name>
</gene>
<dbReference type="PROSITE" id="PS50109">
    <property type="entry name" value="HIS_KIN"/>
    <property type="match status" value="1"/>
</dbReference>
<dbReference type="AlphaFoldDB" id="A0A927IGP9"/>
<evidence type="ECO:0000256" key="2">
    <source>
        <dbReference type="ARBA" id="ARBA00012438"/>
    </source>
</evidence>
<evidence type="ECO:0000256" key="3">
    <source>
        <dbReference type="SAM" id="MobiDB-lite"/>
    </source>
</evidence>
<dbReference type="InterPro" id="IPR004358">
    <property type="entry name" value="Sig_transdc_His_kin-like_C"/>
</dbReference>
<protein>
    <recommendedName>
        <fullName evidence="2">histidine kinase</fullName>
        <ecNumber evidence="2">2.7.13.3</ecNumber>
    </recommendedName>
</protein>
<dbReference type="PANTHER" id="PTHR43065:SF42">
    <property type="entry name" value="TWO-COMPONENT SENSOR PPRA"/>
    <property type="match status" value="1"/>
</dbReference>
<keyword evidence="6" id="KW-1185">Reference proteome</keyword>
<feature type="domain" description="Histidine kinase" evidence="4">
    <location>
        <begin position="163"/>
        <end position="375"/>
    </location>
</feature>
<evidence type="ECO:0000259" key="4">
    <source>
        <dbReference type="PROSITE" id="PS50109"/>
    </source>
</evidence>
<dbReference type="SMART" id="SM00387">
    <property type="entry name" value="HATPase_c"/>
    <property type="match status" value="1"/>
</dbReference>
<dbReference type="InterPro" id="IPR036890">
    <property type="entry name" value="HATPase_C_sf"/>
</dbReference>
<dbReference type="Proteomes" id="UP000622317">
    <property type="component" value="Unassembled WGS sequence"/>
</dbReference>
<organism evidence="5 6">
    <name type="scientific">Pelagicoccus enzymogenes</name>
    <dbReference type="NCBI Taxonomy" id="2773457"/>
    <lineage>
        <taxon>Bacteria</taxon>
        <taxon>Pseudomonadati</taxon>
        <taxon>Verrucomicrobiota</taxon>
        <taxon>Opitutia</taxon>
        <taxon>Puniceicoccales</taxon>
        <taxon>Pelagicoccaceae</taxon>
        <taxon>Pelagicoccus</taxon>
    </lineage>
</organism>